<reference evidence="1 2" key="1">
    <citation type="journal article" date="2000" name="Arch. Microbiol.">
        <title>Rhodobaca bogoriensis gen. nov. and sp. nov., an alkaliphilic purple nonsulfur bacterium from African Rift Valley soda lakes.</title>
        <authorList>
            <person name="Milford A.D."/>
            <person name="Achenbach L.A."/>
            <person name="Jung D.O."/>
            <person name="Madigan M.T."/>
        </authorList>
    </citation>
    <scope>NUCLEOTIDE SEQUENCE [LARGE SCALE GENOMIC DNA]</scope>
    <source>
        <strain evidence="1 2">2376</strain>
    </source>
</reference>
<dbReference type="Gene3D" id="3.30.2000.30">
    <property type="match status" value="1"/>
</dbReference>
<dbReference type="AlphaFoldDB" id="A0A7Z0HXD4"/>
<proteinExistence type="predicted"/>
<protein>
    <submittedName>
        <fullName evidence="1">DUF3168 domain-containing protein</fullName>
    </submittedName>
</protein>
<comment type="caution">
    <text evidence="1">The sequence shown here is derived from an EMBL/GenBank/DDBJ whole genome shotgun (WGS) entry which is preliminary data.</text>
</comment>
<evidence type="ECO:0000313" key="2">
    <source>
        <dbReference type="Proteomes" id="UP000529417"/>
    </source>
</evidence>
<name>A0A7Z0HXD4_9RHOB</name>
<dbReference type="RefSeq" id="WP_179904660.1">
    <property type="nucleotide sequence ID" value="NZ_JACBXS010000004.1"/>
</dbReference>
<accession>A0A7Z0HXD4</accession>
<dbReference type="InterPro" id="IPR021508">
    <property type="entry name" value="Gp17-like"/>
</dbReference>
<keyword evidence="2" id="KW-1185">Reference proteome</keyword>
<dbReference type="Proteomes" id="UP000529417">
    <property type="component" value="Unassembled WGS sequence"/>
</dbReference>
<gene>
    <name evidence="1" type="ORF">HUK65_03105</name>
</gene>
<evidence type="ECO:0000313" key="1">
    <source>
        <dbReference type="EMBL" id="NYS23967.1"/>
    </source>
</evidence>
<organism evidence="1 2">
    <name type="scientific">Rhabdonatronobacter sediminivivens</name>
    <dbReference type="NCBI Taxonomy" id="2743469"/>
    <lineage>
        <taxon>Bacteria</taxon>
        <taxon>Pseudomonadati</taxon>
        <taxon>Pseudomonadota</taxon>
        <taxon>Alphaproteobacteria</taxon>
        <taxon>Rhodobacterales</taxon>
        <taxon>Paracoccaceae</taxon>
        <taxon>Rhabdonatronobacter</taxon>
    </lineage>
</organism>
<sequence>MSYAMAAALQGAIYDSLAGDAVLSDLVAGAIHDAAPPASAPGTHVLIGAEQVLDRSDQSGAGAEHRMVISVISDAAGFLEAKQAAGRISDLLAGADLALQRGRLVGLWFDRAEARRLQGGRTRRIDLRFRARVEDAG</sequence>
<dbReference type="Pfam" id="PF11367">
    <property type="entry name" value="Tail_completion_gp17"/>
    <property type="match status" value="1"/>
</dbReference>
<dbReference type="EMBL" id="JACBXS010000004">
    <property type="protein sequence ID" value="NYS23967.1"/>
    <property type="molecule type" value="Genomic_DNA"/>
</dbReference>
<dbReference type="InterPro" id="IPR053745">
    <property type="entry name" value="Viral_Tail_Comp_sf"/>
</dbReference>